<keyword evidence="1" id="KW-0808">Transferase</keyword>
<evidence type="ECO:0000313" key="6">
    <source>
        <dbReference type="RefSeq" id="XP_010497187.1"/>
    </source>
</evidence>
<evidence type="ECO:0000256" key="1">
    <source>
        <dbReference type="ARBA" id="ARBA00022679"/>
    </source>
</evidence>
<evidence type="ECO:0000256" key="2">
    <source>
        <dbReference type="ARBA" id="ARBA00022741"/>
    </source>
</evidence>
<dbReference type="RefSeq" id="XP_010497187.1">
    <property type="nucleotide sequence ID" value="XM_010498885.2"/>
</dbReference>
<keyword evidence="2" id="KW-0547">Nucleotide-binding</keyword>
<dbReference type="Proteomes" id="UP000694864">
    <property type="component" value="Unplaced"/>
</dbReference>
<dbReference type="GeneID" id="104774230"/>
<dbReference type="Pfam" id="PF07959">
    <property type="entry name" value="Fucose_pyrophosphorylase"/>
    <property type="match status" value="1"/>
</dbReference>
<name>A0ABM0Y8H5_CAMSA</name>
<keyword evidence="3" id="KW-0418">Kinase</keyword>
<accession>A0ABM0Y8H5</accession>
<keyword evidence="5" id="KW-1185">Reference proteome</keyword>
<organism evidence="5 6">
    <name type="scientific">Camelina sativa</name>
    <name type="common">False flax</name>
    <name type="synonym">Myagrum sativum</name>
    <dbReference type="NCBI Taxonomy" id="90675"/>
    <lineage>
        <taxon>Eukaryota</taxon>
        <taxon>Viridiplantae</taxon>
        <taxon>Streptophyta</taxon>
        <taxon>Embryophyta</taxon>
        <taxon>Tracheophyta</taxon>
        <taxon>Spermatophyta</taxon>
        <taxon>Magnoliopsida</taxon>
        <taxon>eudicotyledons</taxon>
        <taxon>Gunneridae</taxon>
        <taxon>Pentapetalae</taxon>
        <taxon>rosids</taxon>
        <taxon>malvids</taxon>
        <taxon>Brassicales</taxon>
        <taxon>Brassicaceae</taxon>
        <taxon>Camelineae</taxon>
        <taxon>Camelina</taxon>
    </lineage>
</organism>
<dbReference type="InterPro" id="IPR052203">
    <property type="entry name" value="GHMP_Kinase-Related"/>
</dbReference>
<proteinExistence type="predicted"/>
<reference evidence="5" key="1">
    <citation type="journal article" date="2014" name="Nat. Commun.">
        <title>The emerging biofuel crop Camelina sativa retains a highly undifferentiated hexaploid genome structure.</title>
        <authorList>
            <person name="Kagale S."/>
            <person name="Koh C."/>
            <person name="Nixon J."/>
            <person name="Bollina V."/>
            <person name="Clarke W.E."/>
            <person name="Tuteja R."/>
            <person name="Spillane C."/>
            <person name="Robinson S.J."/>
            <person name="Links M.G."/>
            <person name="Clarke C."/>
            <person name="Higgins E.E."/>
            <person name="Huebert T."/>
            <person name="Sharpe A.G."/>
            <person name="Parkin I.A."/>
        </authorList>
    </citation>
    <scope>NUCLEOTIDE SEQUENCE [LARGE SCALE GENOMIC DNA]</scope>
    <source>
        <strain evidence="5">cv. DH55</strain>
    </source>
</reference>
<reference evidence="6" key="2">
    <citation type="submission" date="2025-08" db="UniProtKB">
        <authorList>
            <consortium name="RefSeq"/>
        </authorList>
    </citation>
    <scope>IDENTIFICATION</scope>
    <source>
        <tissue evidence="6">Leaf</tissue>
    </source>
</reference>
<dbReference type="InterPro" id="IPR012887">
    <property type="entry name" value="GDP_fucose_pyrophosphorylase"/>
</dbReference>
<evidence type="ECO:0000256" key="3">
    <source>
        <dbReference type="ARBA" id="ARBA00022777"/>
    </source>
</evidence>
<dbReference type="PANTHER" id="PTHR32463">
    <property type="entry name" value="L-FUCOSE KINASE"/>
    <property type="match status" value="1"/>
</dbReference>
<evidence type="ECO:0000259" key="4">
    <source>
        <dbReference type="Pfam" id="PF07959"/>
    </source>
</evidence>
<dbReference type="PANTHER" id="PTHR32463:SF0">
    <property type="entry name" value="L-FUCOSE KINASE"/>
    <property type="match status" value="1"/>
</dbReference>
<sequence length="192" mass="21115">MISELLGSKKEVTFSYLGSSLIKNDLVHEHTLASYRNFGVMEWFLTLQMSLYEDLVAAWVPSSHDWLRTRPLGELLVNSLGRQKMYSYCTYDLQFLRSGTSSEVLDHLSGDASEIVGRRHLCSIPATTVSDIAASATTVSDIAASSVILSSEIAPGVSIGEDSLIYASTVSGAVQIDCRFVNDFWDISFTEN</sequence>
<gene>
    <name evidence="6" type="primary">LOC104774230</name>
</gene>
<feature type="domain" description="GDP-fucose pyrophosphorylase" evidence="4">
    <location>
        <begin position="45"/>
        <end position="177"/>
    </location>
</feature>
<evidence type="ECO:0000313" key="5">
    <source>
        <dbReference type="Proteomes" id="UP000694864"/>
    </source>
</evidence>
<protein>
    <submittedName>
        <fullName evidence="6">Bifunctional fucokinase/fucose pyrophosphorylase-like isoform X1</fullName>
    </submittedName>
</protein>